<name>L0N3Z9_9LACT</name>
<dbReference type="AlphaFoldDB" id="L0N3Z9"/>
<evidence type="ECO:0000259" key="2">
    <source>
        <dbReference type="Pfam" id="PF03703"/>
    </source>
</evidence>
<keyword evidence="1" id="KW-0472">Membrane</keyword>
<feature type="transmembrane region" description="Helical" evidence="1">
    <location>
        <begin position="14"/>
        <end position="35"/>
    </location>
</feature>
<evidence type="ECO:0000313" key="3">
    <source>
        <dbReference type="EMBL" id="BAM73619.1"/>
    </source>
</evidence>
<reference evidence="3" key="1">
    <citation type="journal article" date="2012" name="Microbiology">
        <title>Identification of the genes involved in the secretion and self-immunity of lacticin Q, an unmodified leaderless bacteriocin from Lactococcus lactis QU 5.</title>
        <authorList>
            <person name="Iwatani S."/>
            <person name="Yoneyama F."/>
            <person name="Miyashita S."/>
            <person name="Zendo T."/>
            <person name="Nakayama J."/>
            <person name="Sonomoto K."/>
        </authorList>
    </citation>
    <scope>NUCLEOTIDE SEQUENCE</scope>
    <source>
        <strain evidence="3">QU 14</strain>
    </source>
</reference>
<dbReference type="Pfam" id="PF03703">
    <property type="entry name" value="bPH_2"/>
    <property type="match status" value="2"/>
</dbReference>
<feature type="transmembrane region" description="Helical" evidence="1">
    <location>
        <begin position="42"/>
        <end position="60"/>
    </location>
</feature>
<feature type="transmembrane region" description="Helical" evidence="1">
    <location>
        <begin position="336"/>
        <end position="362"/>
    </location>
</feature>
<dbReference type="InterPro" id="IPR005182">
    <property type="entry name" value="YdbS-like_PH"/>
</dbReference>
<feature type="transmembrane region" description="Helical" evidence="1">
    <location>
        <begin position="166"/>
        <end position="186"/>
    </location>
</feature>
<keyword evidence="1" id="KW-1133">Transmembrane helix</keyword>
<dbReference type="PANTHER" id="PTHR34473">
    <property type="entry name" value="UPF0699 TRANSMEMBRANE PROTEIN YDBS"/>
    <property type="match status" value="1"/>
</dbReference>
<organism evidence="3">
    <name type="scientific">Lactococcus lactis</name>
    <dbReference type="NCBI Taxonomy" id="1358"/>
    <lineage>
        <taxon>Bacteria</taxon>
        <taxon>Bacillati</taxon>
        <taxon>Bacillota</taxon>
        <taxon>Bacilli</taxon>
        <taxon>Lactobacillales</taxon>
        <taxon>Streptococcaceae</taxon>
        <taxon>Lactococcus</taxon>
    </lineage>
</organism>
<sequence>MSHRISRLSIIYEIYRQIKGIIAYSIFFKILYMLFRTNYWNYLFHSLIVISLLISVFTMTSQLKFFSWVFDGENLIVNRGIFFKKRVTLSRSNIKGLQVVSPWYFKLFKIYSLKIKLPSVGDSESIKFSVIDEIELKKFQAWYGTKKITEVKVNTKNLVNVKISRLILSSIFTLNYLYLLTILNFLDKGLKYFKISLFDMLFIQYKNIFFLSIIIFSGILSSFIKQFLDYYKLEMYLDDQSIHIRNGLLSSDYVKIKLTDIIGYKVSQNIGQRLLGLWSLKAIVINYNVTGAVSKVTRILPFATLREIKQFEYEVYGEPTFVIDENLNQSNYNFKIIVLLILFITCGLFSVYWLMLTILIFIRLGVLYNRKYEERGTKLVFKSTFISSSSTIIKDNNLEWKEVTTIFPKVYYLKMAYTYNPLKVFRCLEMRKQKCKQSLRES</sequence>
<evidence type="ECO:0000256" key="1">
    <source>
        <dbReference type="SAM" id="Phobius"/>
    </source>
</evidence>
<feature type="domain" description="YdbS-like PH" evidence="2">
    <location>
        <begin position="230"/>
        <end position="289"/>
    </location>
</feature>
<accession>L0N3Z9</accession>
<keyword evidence="1" id="KW-0812">Transmembrane</keyword>
<gene>
    <name evidence="3" type="primary">orf5z</name>
</gene>
<dbReference type="PANTHER" id="PTHR34473:SF2">
    <property type="entry name" value="UPF0699 TRANSMEMBRANE PROTEIN YDBT"/>
    <property type="match status" value="1"/>
</dbReference>
<proteinExistence type="predicted"/>
<dbReference type="EMBL" id="AB740019">
    <property type="protein sequence ID" value="BAM73619.1"/>
    <property type="molecule type" value="Genomic_DNA"/>
</dbReference>
<protein>
    <submittedName>
        <fullName evidence="3">Membrane protein</fullName>
    </submittedName>
</protein>
<feature type="transmembrane region" description="Helical" evidence="1">
    <location>
        <begin position="207"/>
        <end position="228"/>
    </location>
</feature>
<feature type="domain" description="YdbS-like PH" evidence="2">
    <location>
        <begin position="65"/>
        <end position="143"/>
    </location>
</feature>